<protein>
    <submittedName>
        <fullName evidence="1">Uncharacterized protein</fullName>
    </submittedName>
</protein>
<accession>A0A2M8QWS3</accession>
<evidence type="ECO:0000313" key="1">
    <source>
        <dbReference type="EMBL" id="PJG50024.1"/>
    </source>
</evidence>
<evidence type="ECO:0000313" key="2">
    <source>
        <dbReference type="Proteomes" id="UP000231194"/>
    </source>
</evidence>
<sequence>MDIDGSWASRAGNDFPVALSTAFKSSIMIDALIEGAPPFPLISTVTPAITKLIPILEDEPDG</sequence>
<dbReference type="AlphaFoldDB" id="A0A2M8QWS3"/>
<dbReference type="Proteomes" id="UP000231194">
    <property type="component" value="Unassembled WGS sequence"/>
</dbReference>
<keyword evidence="2" id="KW-1185">Reference proteome</keyword>
<comment type="caution">
    <text evidence="1">The sequence shown here is derived from an EMBL/GenBank/DDBJ whole genome shotgun (WGS) entry which is preliminary data.</text>
</comment>
<organism evidence="1 2">
    <name type="scientific">Bradyrhizobium forestalis</name>
    <dbReference type="NCBI Taxonomy" id="1419263"/>
    <lineage>
        <taxon>Bacteria</taxon>
        <taxon>Pseudomonadati</taxon>
        <taxon>Pseudomonadota</taxon>
        <taxon>Alphaproteobacteria</taxon>
        <taxon>Hyphomicrobiales</taxon>
        <taxon>Nitrobacteraceae</taxon>
        <taxon>Bradyrhizobium</taxon>
    </lineage>
</organism>
<name>A0A2M8QWS3_9BRAD</name>
<dbReference type="EMBL" id="PGVG01000089">
    <property type="protein sequence ID" value="PJG50024.1"/>
    <property type="molecule type" value="Genomic_DNA"/>
</dbReference>
<proteinExistence type="predicted"/>
<reference evidence="1 2" key="1">
    <citation type="submission" date="2017-11" db="EMBL/GenBank/DDBJ databases">
        <title>Bradyrhizobium forestalis sp. nov., an efficient nitrogen-fixing bacterium isolated from nodules of forest legume species in the Amazon.</title>
        <authorList>
            <person name="Costa E.M."/>
            <person name="Guimaraes A."/>
            <person name="Carvalho T.S."/>
            <person name="Rodrigues T.L."/>
            <person name="Ribeiro P.R.A."/>
            <person name="Lebbe L."/>
            <person name="Willems A."/>
            <person name="Moreira F.M.S."/>
        </authorList>
    </citation>
    <scope>NUCLEOTIDE SEQUENCE [LARGE SCALE GENOMIC DNA]</scope>
    <source>
        <strain evidence="1 2">INPA54B</strain>
    </source>
</reference>
<gene>
    <name evidence="1" type="ORF">CVM73_38580</name>
</gene>